<organism evidence="2 3">
    <name type="scientific">Aphanizomenon flos-aquae WA102</name>
    <dbReference type="NCBI Taxonomy" id="1710896"/>
    <lineage>
        <taxon>Bacteria</taxon>
        <taxon>Bacillati</taxon>
        <taxon>Cyanobacteriota</taxon>
        <taxon>Cyanophyceae</taxon>
        <taxon>Nostocales</taxon>
        <taxon>Aphanizomenonaceae</taxon>
        <taxon>Aphanizomenon</taxon>
    </lineage>
</organism>
<protein>
    <submittedName>
        <fullName evidence="2">Uncharacterized protein</fullName>
    </submittedName>
</protein>
<sequence length="522" mass="55876">MRQVAVEAQVGDEVRVSWGCEQQGGDECEGVFHEARRLLRCRSRLQAISEGIARGDADREFALRLQLAEEHLHCGGDGVGGVAEGAEGEGGFRQVGHDVGIAEVQQGDAAPGGGGALDEFAIRLGHCDGLLGVGTHAGEDAEDDDIGLLRGGEGALDFLGLHRGGKDDRLRAWHVLAKFLVEVVIRRRMLDGVVFINGRSAAVADDEEARLRVGAQGAVGVFQKRDALPRDAAGDSGAGFRGEDLGDFRRIHESLPEESEFLFELPHALHRLLDLRERDASLTHGAGEGVDGDERVGVVILQDQVVSGGDGPDGGFLDAVVVLDGLHREAVGDDDALEAELFAQQAGDDLARERGGDLFRIQRGVMAVVRADDAAQSAPDEFGKGLQLHGLQLREAARGLGHLDVRISARGAVAGEMHEDGRGTAVDRALRQRRAEGRHQVRFIADAAQVDDGVVGIQVHVEHRRAGEMKTERTRFRRLDPPRLAGQLCVARGPEPHRLPEPHLGAAAVADATPAEEQRDGR</sequence>
<feature type="region of interest" description="Disordered" evidence="1">
    <location>
        <begin position="494"/>
        <end position="522"/>
    </location>
</feature>
<gene>
    <name evidence="2" type="ORF">AN484_24185</name>
</gene>
<dbReference type="EMBL" id="LJOW01000225">
    <property type="protein sequence ID" value="OBQ38508.1"/>
    <property type="molecule type" value="Genomic_DNA"/>
</dbReference>
<dbReference type="Proteomes" id="UP000092093">
    <property type="component" value="Unassembled WGS sequence"/>
</dbReference>
<evidence type="ECO:0000256" key="1">
    <source>
        <dbReference type="SAM" id="MobiDB-lite"/>
    </source>
</evidence>
<name>A0A1B7WN80_APHFL</name>
<comment type="caution">
    <text evidence="2">The sequence shown here is derived from an EMBL/GenBank/DDBJ whole genome shotgun (WGS) entry which is preliminary data.</text>
</comment>
<accession>A0A1B7WN80</accession>
<dbReference type="AlphaFoldDB" id="A0A1B7WN80"/>
<evidence type="ECO:0000313" key="3">
    <source>
        <dbReference type="Proteomes" id="UP000092093"/>
    </source>
</evidence>
<feature type="compositionally biased region" description="Low complexity" evidence="1">
    <location>
        <begin position="506"/>
        <end position="515"/>
    </location>
</feature>
<proteinExistence type="predicted"/>
<evidence type="ECO:0000313" key="2">
    <source>
        <dbReference type="EMBL" id="OBQ38508.1"/>
    </source>
</evidence>
<reference evidence="2 3" key="1">
    <citation type="submission" date="2015-09" db="EMBL/GenBank/DDBJ databases">
        <title>Aphanizomenon flos-aquae WA102.</title>
        <authorList>
            <person name="Driscoll C."/>
        </authorList>
    </citation>
    <scope>NUCLEOTIDE SEQUENCE [LARGE SCALE GENOMIC DNA]</scope>
    <source>
        <strain evidence="2">WA102</strain>
    </source>
</reference>